<comment type="caution">
    <text evidence="1">The sequence shown here is derived from an EMBL/GenBank/DDBJ whole genome shotgun (WGS) entry which is preliminary data.</text>
</comment>
<dbReference type="EMBL" id="CAJNDS010001646">
    <property type="protein sequence ID" value="CAE7269206.1"/>
    <property type="molecule type" value="Genomic_DNA"/>
</dbReference>
<proteinExistence type="predicted"/>
<evidence type="ECO:0000313" key="1">
    <source>
        <dbReference type="EMBL" id="CAE7269206.1"/>
    </source>
</evidence>
<reference evidence="1" key="1">
    <citation type="submission" date="2021-02" db="EMBL/GenBank/DDBJ databases">
        <authorList>
            <person name="Dougan E. K."/>
            <person name="Rhodes N."/>
            <person name="Thang M."/>
            <person name="Chan C."/>
        </authorList>
    </citation>
    <scope>NUCLEOTIDE SEQUENCE</scope>
</reference>
<sequence>MQRLRCRAPRWTVCGRSPWPCRQFASKAVLASIAQRASLLSQAGGRAELQKRRDEVEALHEEVVKIKPDVLVAGLELRDLCRLCHVLAGSLMPPEAGVFKLAGEKLQTQALSGDSADAAAHFALAACEAGQGREEVGEAIVEVPEGTGHRVTHGPDACRAQDVLGAEYEITRLGGAAASALALAAAAVGRAKAPLVEALVKRCAAREMELTVPALGDLRLMAALAGPGVIDNIDGSALSFLRLMCNEVLLDDPRGAPPPMLKCEDFLSSMEHDISQVLDACELPHSQGTIVGGAFFPLSSDAMKAVFSAEDPDAGATYFRRTKLSAFQSWKYRAAVAAGWRVYAIRAPDWQRLEDLEQKVPFVKEMLQGPPVDVEALD</sequence>
<dbReference type="Proteomes" id="UP000604046">
    <property type="component" value="Unassembled WGS sequence"/>
</dbReference>
<protein>
    <submittedName>
        <fullName evidence="1">Uncharacterized protein</fullName>
    </submittedName>
</protein>
<organism evidence="1 2">
    <name type="scientific">Symbiodinium natans</name>
    <dbReference type="NCBI Taxonomy" id="878477"/>
    <lineage>
        <taxon>Eukaryota</taxon>
        <taxon>Sar</taxon>
        <taxon>Alveolata</taxon>
        <taxon>Dinophyceae</taxon>
        <taxon>Suessiales</taxon>
        <taxon>Symbiodiniaceae</taxon>
        <taxon>Symbiodinium</taxon>
    </lineage>
</organism>
<accession>A0A812MKK4</accession>
<dbReference type="AlphaFoldDB" id="A0A812MKK4"/>
<gene>
    <name evidence="1" type="ORF">SNAT2548_LOCUS14279</name>
</gene>
<evidence type="ECO:0000313" key="2">
    <source>
        <dbReference type="Proteomes" id="UP000604046"/>
    </source>
</evidence>
<keyword evidence="2" id="KW-1185">Reference proteome</keyword>
<name>A0A812MKK4_9DINO</name>